<dbReference type="SUPFAM" id="SSF51445">
    <property type="entry name" value="(Trans)glycosidases"/>
    <property type="match status" value="1"/>
</dbReference>
<dbReference type="AlphaFoldDB" id="A0A1H1TJH0"/>
<dbReference type="Gene3D" id="3.20.20.80">
    <property type="entry name" value="Glycosidases"/>
    <property type="match status" value="1"/>
</dbReference>
<dbReference type="Gene3D" id="2.60.40.1180">
    <property type="entry name" value="Golgi alpha-mannosidase II"/>
    <property type="match status" value="1"/>
</dbReference>
<reference evidence="7 8" key="1">
    <citation type="submission" date="2016-10" db="EMBL/GenBank/DDBJ databases">
        <authorList>
            <person name="de Groot N.N."/>
        </authorList>
    </citation>
    <scope>NUCLEOTIDE SEQUENCE [LARGE SCALE GENOMIC DNA]</scope>
    <source>
        <strain evidence="7 8">MP1X4</strain>
    </source>
</reference>
<dbReference type="STRING" id="652787.SAMN05216490_1449"/>
<keyword evidence="8" id="KW-1185">Reference proteome</keyword>
<dbReference type="SUPFAM" id="SSF51011">
    <property type="entry name" value="Glycosyl hydrolase domain"/>
    <property type="match status" value="1"/>
</dbReference>
<dbReference type="GO" id="GO:0006680">
    <property type="term" value="P:glucosylceramide catabolic process"/>
    <property type="evidence" value="ECO:0007669"/>
    <property type="project" value="TreeGrafter"/>
</dbReference>
<dbReference type="PROSITE" id="PS51257">
    <property type="entry name" value="PROKAR_LIPOPROTEIN"/>
    <property type="match status" value="1"/>
</dbReference>
<comment type="similarity">
    <text evidence="1 4">Belongs to the glycosyl hydrolase 30 family.</text>
</comment>
<dbReference type="PANTHER" id="PTHR11069:SF23">
    <property type="entry name" value="LYSOSOMAL ACID GLUCOSYLCERAMIDASE"/>
    <property type="match status" value="1"/>
</dbReference>
<dbReference type="InterPro" id="IPR001139">
    <property type="entry name" value="Glyco_hydro_30"/>
</dbReference>
<name>A0A1H1TJH0_MUCMA</name>
<protein>
    <submittedName>
        <fullName evidence="7">Glucosylceramidase</fullName>
    </submittedName>
</protein>
<dbReference type="Pfam" id="PF02055">
    <property type="entry name" value="Glyco_hydro_30"/>
    <property type="match status" value="1"/>
</dbReference>
<feature type="domain" description="Glycosyl hydrolase family 30 TIM-barrel" evidence="5">
    <location>
        <begin position="93"/>
        <end position="425"/>
    </location>
</feature>
<keyword evidence="4" id="KW-0326">Glycosidase</keyword>
<dbReference type="InterPro" id="IPR033453">
    <property type="entry name" value="Glyco_hydro_30_TIM-barrel"/>
</dbReference>
<evidence type="ECO:0000256" key="2">
    <source>
        <dbReference type="ARBA" id="ARBA00022729"/>
    </source>
</evidence>
<evidence type="ECO:0000259" key="5">
    <source>
        <dbReference type="Pfam" id="PF02055"/>
    </source>
</evidence>
<dbReference type="InterPro" id="IPR017853">
    <property type="entry name" value="GH"/>
</dbReference>
<keyword evidence="2" id="KW-0732">Signal</keyword>
<dbReference type="InterPro" id="IPR013780">
    <property type="entry name" value="Glyco_hydro_b"/>
</dbReference>
<proteinExistence type="inferred from homology"/>
<dbReference type="OrthoDB" id="9806701at2"/>
<dbReference type="GO" id="GO:0016020">
    <property type="term" value="C:membrane"/>
    <property type="evidence" value="ECO:0007669"/>
    <property type="project" value="GOC"/>
</dbReference>
<gene>
    <name evidence="7" type="ORF">SAMN05216490_1449</name>
</gene>
<evidence type="ECO:0000256" key="3">
    <source>
        <dbReference type="ARBA" id="ARBA00022801"/>
    </source>
</evidence>
<evidence type="ECO:0000256" key="4">
    <source>
        <dbReference type="RuleBase" id="RU361188"/>
    </source>
</evidence>
<dbReference type="EMBL" id="LT629740">
    <property type="protein sequence ID" value="SDS60106.1"/>
    <property type="molecule type" value="Genomic_DNA"/>
</dbReference>
<feature type="domain" description="Glycosyl hydrolase family 30 beta sandwich" evidence="6">
    <location>
        <begin position="428"/>
        <end position="487"/>
    </location>
</feature>
<dbReference type="Pfam" id="PF17189">
    <property type="entry name" value="Glyco_hydro_30C"/>
    <property type="match status" value="1"/>
</dbReference>
<dbReference type="RefSeq" id="WP_091370747.1">
    <property type="nucleotide sequence ID" value="NZ_LT629740.1"/>
</dbReference>
<dbReference type="Proteomes" id="UP000199679">
    <property type="component" value="Chromosome I"/>
</dbReference>
<dbReference type="PANTHER" id="PTHR11069">
    <property type="entry name" value="GLUCOSYLCERAMIDASE"/>
    <property type="match status" value="1"/>
</dbReference>
<sequence>MKIIRIPVTTIILVGLTLTLQSCSKKTVTGGGSTVTPPPVNPGTPVKTDVKMWLTTQDKTQLLDKQNISLLFTSVANSNTTINVDTTTTYQTIDGFGFALTGGSAQVINSLSSTVNSSIINELFSTDSTSIGISYIRLTIGASDMSASPFTYDDVASGSTDVNLQQFSIDMEKADLIPTLKKIIAINPNIKILACPWSAPAWMKTNNSLSGGSLLPQYYSTYANYFVKYIQAMAAQGITIDAITPQNEPLNPSNNPAMVMQDTAEAKFIGSYLGPALQAASITTKIICYDHNCDRPDYPIYVLNDQTANKYVDGSAFHLYLGDISALTPVHTAFPNKNIYFTEQATFGTGSFSGDLSWHVNNLIVGAIRNWSRNVIEWNLASDPNYGPHTNGGCTSCQGAITVNNNTSVSRNVSYYIVAHASKFVRPGAVRIASDASTTLPNVAFKNTDGTKVLIVLNNTNGSQTFNIKFNSKTVTSTLNYGAVATYVW</sequence>
<organism evidence="7 8">
    <name type="scientific">Mucilaginibacter mallensis</name>
    <dbReference type="NCBI Taxonomy" id="652787"/>
    <lineage>
        <taxon>Bacteria</taxon>
        <taxon>Pseudomonadati</taxon>
        <taxon>Bacteroidota</taxon>
        <taxon>Sphingobacteriia</taxon>
        <taxon>Sphingobacteriales</taxon>
        <taxon>Sphingobacteriaceae</taxon>
        <taxon>Mucilaginibacter</taxon>
    </lineage>
</organism>
<evidence type="ECO:0000313" key="8">
    <source>
        <dbReference type="Proteomes" id="UP000199679"/>
    </source>
</evidence>
<evidence type="ECO:0000313" key="7">
    <source>
        <dbReference type="EMBL" id="SDS60106.1"/>
    </source>
</evidence>
<evidence type="ECO:0000259" key="6">
    <source>
        <dbReference type="Pfam" id="PF17189"/>
    </source>
</evidence>
<evidence type="ECO:0000256" key="1">
    <source>
        <dbReference type="ARBA" id="ARBA00005382"/>
    </source>
</evidence>
<dbReference type="InterPro" id="IPR033452">
    <property type="entry name" value="GH30_C"/>
</dbReference>
<keyword evidence="3 4" id="KW-0378">Hydrolase</keyword>
<dbReference type="GO" id="GO:0004348">
    <property type="term" value="F:glucosylceramidase activity"/>
    <property type="evidence" value="ECO:0007669"/>
    <property type="project" value="InterPro"/>
</dbReference>
<accession>A0A1H1TJH0</accession>